<dbReference type="InterPro" id="IPR016024">
    <property type="entry name" value="ARM-type_fold"/>
</dbReference>
<reference evidence="2 3" key="1">
    <citation type="submission" date="2019-12" db="EMBL/GenBank/DDBJ databases">
        <title>Chitinophaga sp. strain ysch24 (GDMCC 1.1355), whole genome shotgun sequence.</title>
        <authorList>
            <person name="Zhang X."/>
        </authorList>
    </citation>
    <scope>NUCLEOTIDE SEQUENCE [LARGE SCALE GENOMIC DNA]</scope>
    <source>
        <strain evidence="3">ysch24</strain>
    </source>
</reference>
<comment type="caution">
    <text evidence="2">The sequence shown here is derived from an EMBL/GenBank/DDBJ whole genome shotgun (WGS) entry which is preliminary data.</text>
</comment>
<feature type="signal peptide" evidence="1">
    <location>
        <begin position="1"/>
        <end position="18"/>
    </location>
</feature>
<feature type="chain" id="PRO_5029573675" description="HEAT repeat domain-containing protein" evidence="1">
    <location>
        <begin position="19"/>
        <end position="483"/>
    </location>
</feature>
<keyword evidence="3" id="KW-1185">Reference proteome</keyword>
<protein>
    <recommendedName>
        <fullName evidence="4">HEAT repeat domain-containing protein</fullName>
    </recommendedName>
</protein>
<dbReference type="InterPro" id="IPR011989">
    <property type="entry name" value="ARM-like"/>
</dbReference>
<dbReference type="EMBL" id="WRXN01000009">
    <property type="protein sequence ID" value="MVT10625.1"/>
    <property type="molecule type" value="Genomic_DNA"/>
</dbReference>
<sequence>MKRTVSILLIFLSLTVAAQHRQLPAAAIARIIGKMPAKDQPQLDSCMQQITKLGQQGITSMAMLLATYQGNSRVRLQYALSGYAAYVTTAGKETERSKAIKAYCAALKQLPRADDKLFVINQLQRFADNSAVPLLKAYLPAQQLGEAATAALAQINTPDAIVALLKALDKANSKSEISLITALGRTRYLSALDAVTLRTSSADTRVKRAAYYALAEIGNAESEPLLAAAAEKAGYHYEATGATGAYLLYIRRLADNWPVAPAITAANKLLQRCRTDDLVHVRIAALKVIADVKGADASPLLMMEADDKNTVYRAAVLEMAGRIMNAANTDQWIAKARMAKGTVKAEIITMMGNSRQRTVIPLLREALKNEEQNVRLSAIHAAAHLESGDLMPDLMIMMKTADTTEMKAIAETIQYFKGRDMSDRIATAMLQQPPFAQILLLHLLEKKMAADRAPQIRFLLKSTDPAVVQAATATLKALNISSE</sequence>
<dbReference type="SMART" id="SM00567">
    <property type="entry name" value="EZ_HEAT"/>
    <property type="match status" value="4"/>
</dbReference>
<gene>
    <name evidence="2" type="ORF">GO493_20305</name>
</gene>
<proteinExistence type="predicted"/>
<dbReference type="Pfam" id="PF03130">
    <property type="entry name" value="HEAT_PBS"/>
    <property type="match status" value="1"/>
</dbReference>
<keyword evidence="1" id="KW-0732">Signal</keyword>
<dbReference type="Proteomes" id="UP000461730">
    <property type="component" value="Unassembled WGS sequence"/>
</dbReference>
<accession>A0A7K1U9D5</accession>
<dbReference type="RefSeq" id="WP_157308066.1">
    <property type="nucleotide sequence ID" value="NZ_WRXN01000009.1"/>
</dbReference>
<evidence type="ECO:0008006" key="4">
    <source>
        <dbReference type="Google" id="ProtNLM"/>
    </source>
</evidence>
<evidence type="ECO:0000313" key="2">
    <source>
        <dbReference type="EMBL" id="MVT10625.1"/>
    </source>
</evidence>
<organism evidence="2 3">
    <name type="scientific">Chitinophaga tropicalis</name>
    <dbReference type="NCBI Taxonomy" id="2683588"/>
    <lineage>
        <taxon>Bacteria</taxon>
        <taxon>Pseudomonadati</taxon>
        <taxon>Bacteroidota</taxon>
        <taxon>Chitinophagia</taxon>
        <taxon>Chitinophagales</taxon>
        <taxon>Chitinophagaceae</taxon>
        <taxon>Chitinophaga</taxon>
    </lineage>
</organism>
<name>A0A7K1U9D5_9BACT</name>
<dbReference type="SUPFAM" id="SSF48371">
    <property type="entry name" value="ARM repeat"/>
    <property type="match status" value="2"/>
</dbReference>
<dbReference type="AlphaFoldDB" id="A0A7K1U9D5"/>
<dbReference type="Pfam" id="PF13646">
    <property type="entry name" value="HEAT_2"/>
    <property type="match status" value="1"/>
</dbReference>
<dbReference type="InterPro" id="IPR004155">
    <property type="entry name" value="PBS_lyase_HEAT"/>
</dbReference>
<dbReference type="Gene3D" id="1.25.10.10">
    <property type="entry name" value="Leucine-rich Repeat Variant"/>
    <property type="match status" value="2"/>
</dbReference>
<evidence type="ECO:0000313" key="3">
    <source>
        <dbReference type="Proteomes" id="UP000461730"/>
    </source>
</evidence>
<evidence type="ECO:0000256" key="1">
    <source>
        <dbReference type="SAM" id="SignalP"/>
    </source>
</evidence>